<reference evidence="3 4" key="1">
    <citation type="submission" date="2018-02" db="EMBL/GenBank/DDBJ databases">
        <title>Genomic Encyclopedia of Archaeal and Bacterial Type Strains, Phase II (KMG-II): from individual species to whole genera.</title>
        <authorList>
            <person name="Goeker M."/>
        </authorList>
    </citation>
    <scope>NUCLEOTIDE SEQUENCE [LARGE SCALE GENOMIC DNA]</scope>
    <source>
        <strain evidence="3 4">DSM 22857</strain>
    </source>
</reference>
<feature type="domain" description="MaoC-like" evidence="2">
    <location>
        <begin position="25"/>
        <end position="129"/>
    </location>
</feature>
<dbReference type="OrthoDB" id="9800237at2"/>
<evidence type="ECO:0000256" key="1">
    <source>
        <dbReference type="ARBA" id="ARBA00005254"/>
    </source>
</evidence>
<dbReference type="AlphaFoldDB" id="A0A2S6ITG5"/>
<accession>A0A2S6ITG5</accession>
<dbReference type="EMBL" id="PTJD01000003">
    <property type="protein sequence ID" value="PPK97518.1"/>
    <property type="molecule type" value="Genomic_DNA"/>
</dbReference>
<dbReference type="Pfam" id="PF01575">
    <property type="entry name" value="MaoC_dehydratas"/>
    <property type="match status" value="1"/>
</dbReference>
<dbReference type="InterPro" id="IPR003965">
    <property type="entry name" value="Fatty_acid_synthase"/>
</dbReference>
<proteinExistence type="inferred from homology"/>
<dbReference type="GO" id="GO:0006633">
    <property type="term" value="P:fatty acid biosynthetic process"/>
    <property type="evidence" value="ECO:0007669"/>
    <property type="project" value="InterPro"/>
</dbReference>
<dbReference type="SUPFAM" id="SSF54637">
    <property type="entry name" value="Thioesterase/thiol ester dehydrase-isomerase"/>
    <property type="match status" value="1"/>
</dbReference>
<organism evidence="3 4">
    <name type="scientific">Kineococcus xinjiangensis</name>
    <dbReference type="NCBI Taxonomy" id="512762"/>
    <lineage>
        <taxon>Bacteria</taxon>
        <taxon>Bacillati</taxon>
        <taxon>Actinomycetota</taxon>
        <taxon>Actinomycetes</taxon>
        <taxon>Kineosporiales</taxon>
        <taxon>Kineosporiaceae</taxon>
        <taxon>Kineococcus</taxon>
    </lineage>
</organism>
<evidence type="ECO:0000313" key="4">
    <source>
        <dbReference type="Proteomes" id="UP000239485"/>
    </source>
</evidence>
<dbReference type="Proteomes" id="UP000239485">
    <property type="component" value="Unassembled WGS sequence"/>
</dbReference>
<evidence type="ECO:0000259" key="2">
    <source>
        <dbReference type="Pfam" id="PF01575"/>
    </source>
</evidence>
<name>A0A2S6ITG5_9ACTN</name>
<dbReference type="PANTHER" id="PTHR43841:SF3">
    <property type="entry name" value="(3R)-HYDROXYACYL-ACP DEHYDRATASE SUBUNIT HADB"/>
    <property type="match status" value="1"/>
</dbReference>
<protein>
    <submittedName>
        <fullName evidence="3">Acyl dehydratase</fullName>
    </submittedName>
</protein>
<keyword evidence="4" id="KW-1185">Reference proteome</keyword>
<gene>
    <name evidence="3" type="ORF">CLV92_10351</name>
</gene>
<dbReference type="RefSeq" id="WP_104431727.1">
    <property type="nucleotide sequence ID" value="NZ_PTJD01000003.1"/>
</dbReference>
<sequence>MSAPSAAPGRPAFADVEVGAALPARSVPVTRADLVRYAGASGDRNPIHWDERFARSVGLPDVIAHGMYTMALAGQLVADWAGDPGAVVSYTTRFTNPVVVDAEHGALVEIGGVVAARDEDARTVQVDLTVTCAGAKVLGRARAVVRLP</sequence>
<evidence type="ECO:0000313" key="3">
    <source>
        <dbReference type="EMBL" id="PPK97518.1"/>
    </source>
</evidence>
<dbReference type="InterPro" id="IPR029069">
    <property type="entry name" value="HotDog_dom_sf"/>
</dbReference>
<dbReference type="CDD" id="cd03453">
    <property type="entry name" value="SAV4209_like"/>
    <property type="match status" value="1"/>
</dbReference>
<dbReference type="InterPro" id="IPR002539">
    <property type="entry name" value="MaoC-like_dom"/>
</dbReference>
<dbReference type="GO" id="GO:0004312">
    <property type="term" value="F:fatty acid synthase activity"/>
    <property type="evidence" value="ECO:0007669"/>
    <property type="project" value="InterPro"/>
</dbReference>
<comment type="caution">
    <text evidence="3">The sequence shown here is derived from an EMBL/GenBank/DDBJ whole genome shotgun (WGS) entry which is preliminary data.</text>
</comment>
<dbReference type="PRINTS" id="PR01483">
    <property type="entry name" value="FASYNTHASE"/>
</dbReference>
<dbReference type="Gene3D" id="3.10.129.10">
    <property type="entry name" value="Hotdog Thioesterase"/>
    <property type="match status" value="1"/>
</dbReference>
<dbReference type="PANTHER" id="PTHR43841">
    <property type="entry name" value="3-HYDROXYACYL-THIOESTER DEHYDRATASE HTDX-RELATED"/>
    <property type="match status" value="1"/>
</dbReference>
<comment type="similarity">
    <text evidence="1">Belongs to the enoyl-CoA hydratase/isomerase family.</text>
</comment>
<dbReference type="GO" id="GO:0005835">
    <property type="term" value="C:fatty acid synthase complex"/>
    <property type="evidence" value="ECO:0007669"/>
    <property type="project" value="InterPro"/>
</dbReference>